<proteinExistence type="inferred from homology"/>
<protein>
    <recommendedName>
        <fullName evidence="11">Ubiquitin-like domain-containing protein</fullName>
    </recommendedName>
</protein>
<evidence type="ECO:0000313" key="12">
    <source>
        <dbReference type="EMBL" id="WOH09545.1"/>
    </source>
</evidence>
<dbReference type="InterPro" id="IPR053822">
    <property type="entry name" value="SDE2-like_dom"/>
</dbReference>
<evidence type="ECO:0000256" key="1">
    <source>
        <dbReference type="ARBA" id="ARBA00004123"/>
    </source>
</evidence>
<dbReference type="Pfam" id="PF00240">
    <property type="entry name" value="ubiquitin"/>
    <property type="match status" value="1"/>
</dbReference>
<feature type="region of interest" description="Disordered" evidence="10">
    <location>
        <begin position="191"/>
        <end position="338"/>
    </location>
</feature>
<organism evidence="12 13">
    <name type="scientific">Daucus carota subsp. sativus</name>
    <name type="common">Carrot</name>
    <dbReference type="NCBI Taxonomy" id="79200"/>
    <lineage>
        <taxon>Eukaryota</taxon>
        <taxon>Viridiplantae</taxon>
        <taxon>Streptophyta</taxon>
        <taxon>Embryophyta</taxon>
        <taxon>Tracheophyta</taxon>
        <taxon>Spermatophyta</taxon>
        <taxon>Magnoliopsida</taxon>
        <taxon>eudicotyledons</taxon>
        <taxon>Gunneridae</taxon>
        <taxon>Pentapetalae</taxon>
        <taxon>asterids</taxon>
        <taxon>campanulids</taxon>
        <taxon>Apiales</taxon>
        <taxon>Apiaceae</taxon>
        <taxon>Apioideae</taxon>
        <taxon>Scandiceae</taxon>
        <taxon>Daucinae</taxon>
        <taxon>Daucus</taxon>
        <taxon>Daucus sect. Daucus</taxon>
    </lineage>
</organism>
<dbReference type="Gene3D" id="3.10.20.90">
    <property type="entry name" value="Phosphatidylinositol 3-kinase Catalytic Subunit, Chain A, domain 1"/>
    <property type="match status" value="1"/>
</dbReference>
<dbReference type="Pfam" id="PF22782">
    <property type="entry name" value="SDE2"/>
    <property type="match status" value="1"/>
</dbReference>
<dbReference type="KEGG" id="dcr:108195702"/>
<feature type="domain" description="Ubiquitin-like" evidence="11">
    <location>
        <begin position="5"/>
        <end position="57"/>
    </location>
</feature>
<feature type="compositionally biased region" description="Basic residues" evidence="10">
    <location>
        <begin position="208"/>
        <end position="217"/>
    </location>
</feature>
<accession>A0AAF1B7Z1</accession>
<evidence type="ECO:0000256" key="3">
    <source>
        <dbReference type="ARBA" id="ARBA00008726"/>
    </source>
</evidence>
<evidence type="ECO:0000256" key="10">
    <source>
        <dbReference type="SAM" id="MobiDB-lite"/>
    </source>
</evidence>
<comment type="subcellular location">
    <subcellularLocation>
        <location evidence="2">Cytoplasm</location>
    </subcellularLocation>
    <subcellularLocation>
        <location evidence="1">Nucleus</location>
    </subcellularLocation>
</comment>
<keyword evidence="8" id="KW-0131">Cell cycle</keyword>
<feature type="compositionally biased region" description="Low complexity" evidence="10">
    <location>
        <begin position="272"/>
        <end position="284"/>
    </location>
</feature>
<dbReference type="GO" id="GO:0006397">
    <property type="term" value="P:mRNA processing"/>
    <property type="evidence" value="ECO:0007669"/>
    <property type="project" value="UniProtKB-KW"/>
</dbReference>
<feature type="compositionally biased region" description="Basic and acidic residues" evidence="10">
    <location>
        <begin position="307"/>
        <end position="338"/>
    </location>
</feature>
<feature type="compositionally biased region" description="Basic and acidic residues" evidence="10">
    <location>
        <begin position="191"/>
        <end position="206"/>
    </location>
</feature>
<evidence type="ECO:0000256" key="7">
    <source>
        <dbReference type="ARBA" id="ARBA00023242"/>
    </source>
</evidence>
<reference evidence="12" key="1">
    <citation type="journal article" date="2016" name="Nat. Genet.">
        <title>A high-quality carrot genome assembly provides new insights into carotenoid accumulation and asterid genome evolution.</title>
        <authorList>
            <person name="Iorizzo M."/>
            <person name="Ellison S."/>
            <person name="Senalik D."/>
            <person name="Zeng P."/>
            <person name="Satapoomin P."/>
            <person name="Huang J."/>
            <person name="Bowman M."/>
            <person name="Iovene M."/>
            <person name="Sanseverino W."/>
            <person name="Cavagnaro P."/>
            <person name="Yildiz M."/>
            <person name="Macko-Podgorni A."/>
            <person name="Moranska E."/>
            <person name="Grzebelus E."/>
            <person name="Grzebelus D."/>
            <person name="Ashrafi H."/>
            <person name="Zheng Z."/>
            <person name="Cheng S."/>
            <person name="Spooner D."/>
            <person name="Van Deynze A."/>
            <person name="Simon P."/>
        </authorList>
    </citation>
    <scope>NUCLEOTIDE SEQUENCE</scope>
    <source>
        <tissue evidence="12">Leaf</tissue>
    </source>
</reference>
<gene>
    <name evidence="12" type="ORF">DCAR_0729002</name>
</gene>
<keyword evidence="7" id="KW-0539">Nucleus</keyword>
<evidence type="ECO:0000256" key="8">
    <source>
        <dbReference type="ARBA" id="ARBA00023306"/>
    </source>
</evidence>
<evidence type="ECO:0000256" key="4">
    <source>
        <dbReference type="ARBA" id="ARBA00022490"/>
    </source>
</evidence>
<dbReference type="PROSITE" id="PS50053">
    <property type="entry name" value="UBIQUITIN_2"/>
    <property type="match status" value="1"/>
</dbReference>
<dbReference type="SUPFAM" id="SSF54236">
    <property type="entry name" value="Ubiquitin-like"/>
    <property type="match status" value="1"/>
</dbReference>
<keyword evidence="4" id="KW-0963">Cytoplasm</keyword>
<dbReference type="Pfam" id="PF13297">
    <property type="entry name" value="SDE2_2C"/>
    <property type="match status" value="1"/>
</dbReference>
<dbReference type="AlphaFoldDB" id="A0AAF1B7Z1"/>
<keyword evidence="9" id="KW-0175">Coiled coil</keyword>
<evidence type="ECO:0000313" key="13">
    <source>
        <dbReference type="Proteomes" id="UP000077755"/>
    </source>
</evidence>
<dbReference type="GO" id="GO:0005737">
    <property type="term" value="C:cytoplasm"/>
    <property type="evidence" value="ECO:0007669"/>
    <property type="project" value="UniProtKB-SubCell"/>
</dbReference>
<dbReference type="EMBL" id="CP093349">
    <property type="protein sequence ID" value="WOH09545.1"/>
    <property type="molecule type" value="Genomic_DNA"/>
</dbReference>
<dbReference type="Proteomes" id="UP000077755">
    <property type="component" value="Chromosome 7"/>
</dbReference>
<dbReference type="GO" id="GO:0005634">
    <property type="term" value="C:nucleus"/>
    <property type="evidence" value="ECO:0007669"/>
    <property type="project" value="UniProtKB-SubCell"/>
</dbReference>
<keyword evidence="5" id="KW-0507">mRNA processing</keyword>
<feature type="coiled-coil region" evidence="9">
    <location>
        <begin position="114"/>
        <end position="148"/>
    </location>
</feature>
<evidence type="ECO:0000256" key="2">
    <source>
        <dbReference type="ARBA" id="ARBA00004496"/>
    </source>
</evidence>
<feature type="compositionally biased region" description="Acidic residues" evidence="10">
    <location>
        <begin position="222"/>
        <end position="238"/>
    </location>
</feature>
<evidence type="ECO:0000256" key="6">
    <source>
        <dbReference type="ARBA" id="ARBA00023187"/>
    </source>
</evidence>
<dbReference type="PANTHER" id="PTHR12786:SF1">
    <property type="entry name" value="SPLICING REGULATOR SDE2"/>
    <property type="match status" value="1"/>
</dbReference>
<dbReference type="PANTHER" id="PTHR12786">
    <property type="entry name" value="SPLICING FACTOR SF3A-RELATED"/>
    <property type="match status" value="1"/>
</dbReference>
<dbReference type="InterPro" id="IPR025086">
    <property type="entry name" value="SDE2/SF3A3_SAP"/>
</dbReference>
<dbReference type="InterPro" id="IPR029071">
    <property type="entry name" value="Ubiquitin-like_domsf"/>
</dbReference>
<comment type="similarity">
    <text evidence="3">Belongs to the SDE2 family.</text>
</comment>
<name>A0AAF1B7Z1_DAUCS</name>
<evidence type="ECO:0000256" key="9">
    <source>
        <dbReference type="SAM" id="Coils"/>
    </source>
</evidence>
<evidence type="ECO:0000256" key="5">
    <source>
        <dbReference type="ARBA" id="ARBA00022664"/>
    </source>
</evidence>
<keyword evidence="6" id="KW-0508">mRNA splicing</keyword>
<feature type="compositionally biased region" description="Basic and acidic residues" evidence="10">
    <location>
        <begin position="285"/>
        <end position="295"/>
    </location>
</feature>
<sequence length="455" mass="50290">MADTHQIHLKLLNGRTKTLNFATPSIQISQIKTLIHSITSIPAHHQILISKGKLLQEPNEFIKLSHNINPISLLLRLRGGKGGFGSLLRGAGTKAGQKKTNNFDACRDMSGRRLRHVNAEKKMEEWNAEAAERRLERVAEEFIKKQVKEGKKQAKGGESAAKKYVEKYVKDSEKCRMEVDKSVRESVGDYFKKSGKRKGGDKEASSSKKTKIWKGKKKMDASDSDDTDEDDSDDELGEQIEKSDVINVEKSPESHKANESSGSVTGGKLDGESSVGCSSESPSSEQEKDTIEDGKIQSSENSPDGDFIEKEGRVKEPSVENHEQIMVQKKDSEELTEAKSCDVEKIVVGQSPVVTTLAENEVSHVEANGDHNSAPEKHDETVKAVSNVPVVEEPLDFNEYGSAAEMEVLGLERLKTELQKWGLKCGGTLQERAARLFLLKTTPVEKLPKKLLAKK</sequence>
<dbReference type="GO" id="GO:0008380">
    <property type="term" value="P:RNA splicing"/>
    <property type="evidence" value="ECO:0007669"/>
    <property type="project" value="UniProtKB-KW"/>
</dbReference>
<dbReference type="InterPro" id="IPR000626">
    <property type="entry name" value="Ubiquitin-like_dom"/>
</dbReference>
<dbReference type="InterPro" id="IPR051421">
    <property type="entry name" value="RNA_Proc_DNA_Dmg_Regulator"/>
</dbReference>
<keyword evidence="13" id="KW-1185">Reference proteome</keyword>
<evidence type="ECO:0000259" key="11">
    <source>
        <dbReference type="PROSITE" id="PS50053"/>
    </source>
</evidence>
<reference evidence="12" key="2">
    <citation type="submission" date="2022-03" db="EMBL/GenBank/DDBJ databases">
        <title>Draft title - Genomic analysis of global carrot germplasm unveils the trajectory of domestication and the origin of high carotenoid orange carrot.</title>
        <authorList>
            <person name="Iorizzo M."/>
            <person name="Ellison S."/>
            <person name="Senalik D."/>
            <person name="Macko-Podgorni A."/>
            <person name="Grzebelus D."/>
            <person name="Bostan H."/>
            <person name="Rolling W."/>
            <person name="Curaba J."/>
            <person name="Simon P."/>
        </authorList>
    </citation>
    <scope>NUCLEOTIDE SEQUENCE</scope>
    <source>
        <tissue evidence="12">Leaf</tissue>
    </source>
</reference>